<dbReference type="GO" id="GO:0009103">
    <property type="term" value="P:lipopolysaccharide biosynthetic process"/>
    <property type="evidence" value="ECO:0007669"/>
    <property type="project" value="TreeGrafter"/>
</dbReference>
<protein>
    <submittedName>
        <fullName evidence="3">Acyltransferase</fullName>
    </submittedName>
</protein>
<keyword evidence="3" id="KW-0012">Acyltransferase</keyword>
<keyword evidence="1" id="KW-1133">Transmembrane helix</keyword>
<evidence type="ECO:0000313" key="4">
    <source>
        <dbReference type="Proteomes" id="UP000599109"/>
    </source>
</evidence>
<dbReference type="RefSeq" id="WP_201677692.1">
    <property type="nucleotide sequence ID" value="NZ_JAEQNE010000011.1"/>
</dbReference>
<feature type="transmembrane region" description="Helical" evidence="1">
    <location>
        <begin position="247"/>
        <end position="267"/>
    </location>
</feature>
<evidence type="ECO:0000259" key="2">
    <source>
        <dbReference type="Pfam" id="PF01757"/>
    </source>
</evidence>
<evidence type="ECO:0000256" key="1">
    <source>
        <dbReference type="SAM" id="Phobius"/>
    </source>
</evidence>
<dbReference type="InterPro" id="IPR050879">
    <property type="entry name" value="Acyltransferase_3"/>
</dbReference>
<feature type="transmembrane region" description="Helical" evidence="1">
    <location>
        <begin position="86"/>
        <end position="106"/>
    </location>
</feature>
<comment type="caution">
    <text evidence="3">The sequence shown here is derived from an EMBL/GenBank/DDBJ whole genome shotgun (WGS) entry which is preliminary data.</text>
</comment>
<dbReference type="EMBL" id="JAEQNE010000011">
    <property type="protein sequence ID" value="MBL0395021.1"/>
    <property type="molecule type" value="Genomic_DNA"/>
</dbReference>
<feature type="transmembrane region" description="Helical" evidence="1">
    <location>
        <begin position="139"/>
        <end position="160"/>
    </location>
</feature>
<dbReference type="GO" id="GO:0016747">
    <property type="term" value="F:acyltransferase activity, transferring groups other than amino-acyl groups"/>
    <property type="evidence" value="ECO:0007669"/>
    <property type="project" value="InterPro"/>
</dbReference>
<gene>
    <name evidence="3" type="ORF">JJ685_28065</name>
</gene>
<feature type="transmembrane region" description="Helical" evidence="1">
    <location>
        <begin position="288"/>
        <end position="307"/>
    </location>
</feature>
<dbReference type="GO" id="GO:0016020">
    <property type="term" value="C:membrane"/>
    <property type="evidence" value="ECO:0007669"/>
    <property type="project" value="TreeGrafter"/>
</dbReference>
<feature type="transmembrane region" description="Helical" evidence="1">
    <location>
        <begin position="313"/>
        <end position="337"/>
    </location>
</feature>
<feature type="transmembrane region" description="Helical" evidence="1">
    <location>
        <begin position="167"/>
        <end position="189"/>
    </location>
</feature>
<accession>A0A936Z9X3</accession>
<feature type="transmembrane region" description="Helical" evidence="1">
    <location>
        <begin position="195"/>
        <end position="215"/>
    </location>
</feature>
<feature type="transmembrane region" description="Helical" evidence="1">
    <location>
        <begin position="44"/>
        <end position="66"/>
    </location>
</feature>
<evidence type="ECO:0000313" key="3">
    <source>
        <dbReference type="EMBL" id="MBL0395021.1"/>
    </source>
</evidence>
<dbReference type="Proteomes" id="UP000599109">
    <property type="component" value="Unassembled WGS sequence"/>
</dbReference>
<organism evidence="3 4">
    <name type="scientific">Ramlibacter monticola</name>
    <dbReference type="NCBI Taxonomy" id="1926872"/>
    <lineage>
        <taxon>Bacteria</taxon>
        <taxon>Pseudomonadati</taxon>
        <taxon>Pseudomonadota</taxon>
        <taxon>Betaproteobacteria</taxon>
        <taxon>Burkholderiales</taxon>
        <taxon>Comamonadaceae</taxon>
        <taxon>Ramlibacter</taxon>
    </lineage>
</organism>
<name>A0A936Z9X3_9BURK</name>
<dbReference type="InterPro" id="IPR002656">
    <property type="entry name" value="Acyl_transf_3_dom"/>
</dbReference>
<proteinExistence type="predicted"/>
<dbReference type="AlphaFoldDB" id="A0A936Z9X3"/>
<keyword evidence="1" id="KW-0472">Membrane</keyword>
<keyword evidence="4" id="KW-1185">Reference proteome</keyword>
<dbReference type="Pfam" id="PF01757">
    <property type="entry name" value="Acyl_transf_3"/>
    <property type="match status" value="1"/>
</dbReference>
<dbReference type="PANTHER" id="PTHR23028">
    <property type="entry name" value="ACETYLTRANSFERASE"/>
    <property type="match status" value="1"/>
</dbReference>
<keyword evidence="1" id="KW-0812">Transmembrane</keyword>
<feature type="transmembrane region" description="Helical" evidence="1">
    <location>
        <begin position="12"/>
        <end position="32"/>
    </location>
</feature>
<reference evidence="3 4" key="1">
    <citation type="journal article" date="2017" name="Int. J. Syst. Evol. Microbiol.">
        <title>Ramlibacter monticola sp. nov., isolated from forest soil.</title>
        <authorList>
            <person name="Chaudhary D.K."/>
            <person name="Kim J."/>
        </authorList>
    </citation>
    <scope>NUCLEOTIDE SEQUENCE [LARGE SCALE GENOMIC DNA]</scope>
    <source>
        <strain evidence="3 4">KACC 19175</strain>
    </source>
</reference>
<sequence>MTERVDSSREYQLLDVARCVAISLVILHHVGFRFPSLSPGALGGFLQAIGWSGVDIFFAISGFLITRILVRSTGPGSTRSFFIRRAFRILPLYIVALSVYLVLSILQGSDRDLALLVWNALLLTGWAVPILGAENIPYLITWSISVEEFAYVALGLAAMLWRRRLAVLLLSALFAALALRAVLVLGGGIRVQDVYYFPPLRVDSIAFGGLLALGYFKPRKRWLPVVLAALAAVYLWLHSLGQYSKSVATLGYTVLPLTITLLTAYLVREERSASPLIRFMAFVGQRSYFIYLFHVFVVGALTHPYFRDLCASIGFWGVFLLAMAVTLALAELSWRFFEHPLIRLGRSIASQMRAGLAMRSVV</sequence>
<dbReference type="PANTHER" id="PTHR23028:SF53">
    <property type="entry name" value="ACYL_TRANSF_3 DOMAIN-CONTAINING PROTEIN"/>
    <property type="match status" value="1"/>
</dbReference>
<keyword evidence="3" id="KW-0808">Transferase</keyword>
<feature type="transmembrane region" description="Helical" evidence="1">
    <location>
        <begin position="222"/>
        <end position="241"/>
    </location>
</feature>
<feature type="domain" description="Acyltransferase 3" evidence="2">
    <location>
        <begin position="14"/>
        <end position="330"/>
    </location>
</feature>